<accession>Q8CKP9</accession>
<dbReference type="DNASU" id="1148107"/>
<sequence length="60" mass="6767">MIAPGDHPYIVAHDRLAVIGNRPEQQSLFHSVGICPNDLSFHAFSLTHFIYRRTITNAYG</sequence>
<name>Q8CKP9_YERPE</name>
<proteinExistence type="predicted"/>
<evidence type="ECO:0000313" key="1">
    <source>
        <dbReference type="EMBL" id="AAM86710.1"/>
    </source>
</evidence>
<reference evidence="1 2" key="1">
    <citation type="journal article" date="2002" name="J. Bacteriol.">
        <title>Genome sequence of Yersinia pestis KIM.</title>
        <authorList>
            <person name="Deng W."/>
            <person name="Burland V."/>
            <person name="Plunkett G.III."/>
            <person name="Boutin A."/>
            <person name="Mayhew G.F."/>
            <person name="Liss P."/>
            <person name="Perna N.T."/>
            <person name="Rose D.J."/>
            <person name="Mau B."/>
            <person name="Zhou S."/>
            <person name="Schwartz D.C."/>
            <person name="Fetherston J.D."/>
            <person name="Lindler L.E."/>
            <person name="Brubaker R.R."/>
            <person name="Plana G.V."/>
            <person name="Straley S.C."/>
            <person name="McDonough K.A."/>
            <person name="Nilles M.L."/>
            <person name="Matson J.S."/>
            <person name="Blattner F.R."/>
            <person name="Perry R.D."/>
        </authorList>
    </citation>
    <scope>NUCLEOTIDE SEQUENCE [LARGE SCALE GENOMIC DNA]</scope>
    <source>
        <strain evidence="2">KIM10+ / Biovar Mediaevalis</strain>
    </source>
</reference>
<dbReference type="KEGG" id="ypk:y3160"/>
<gene>
    <name evidence="1" type="ordered locus">y3160</name>
</gene>
<evidence type="ECO:0000313" key="2">
    <source>
        <dbReference type="Proteomes" id="UP000002490"/>
    </source>
</evidence>
<dbReference type="AlphaFoldDB" id="Q8CKP9"/>
<dbReference type="EMBL" id="AE009952">
    <property type="protein sequence ID" value="AAM86710.1"/>
    <property type="molecule type" value="Genomic_DNA"/>
</dbReference>
<organism evidence="1 2">
    <name type="scientific">Yersinia pestis</name>
    <dbReference type="NCBI Taxonomy" id="632"/>
    <lineage>
        <taxon>Bacteria</taxon>
        <taxon>Pseudomonadati</taxon>
        <taxon>Pseudomonadota</taxon>
        <taxon>Gammaproteobacteria</taxon>
        <taxon>Enterobacterales</taxon>
        <taxon>Yersiniaceae</taxon>
        <taxon>Yersinia</taxon>
    </lineage>
</organism>
<dbReference type="HOGENOM" id="CLU_2940960_0_0_6"/>
<protein>
    <submittedName>
        <fullName evidence="1">Uncharacterized protein</fullName>
    </submittedName>
</protein>
<dbReference type="Proteomes" id="UP000002490">
    <property type="component" value="Chromosome"/>
</dbReference>